<keyword evidence="8" id="KW-1185">Reference proteome</keyword>
<dbReference type="PANTHER" id="PTHR30055:SF226">
    <property type="entry name" value="HTH-TYPE TRANSCRIPTIONAL REGULATOR PKSA"/>
    <property type="match status" value="1"/>
</dbReference>
<dbReference type="SUPFAM" id="SSF48498">
    <property type="entry name" value="Tetracyclin repressor-like, C-terminal domain"/>
    <property type="match status" value="1"/>
</dbReference>
<feature type="DNA-binding region" description="H-T-H motif" evidence="5">
    <location>
        <begin position="31"/>
        <end position="50"/>
    </location>
</feature>
<keyword evidence="3 5" id="KW-0238">DNA-binding</keyword>
<dbReference type="InterPro" id="IPR009057">
    <property type="entry name" value="Homeodomain-like_sf"/>
</dbReference>
<dbReference type="PROSITE" id="PS50977">
    <property type="entry name" value="HTH_TETR_2"/>
    <property type="match status" value="1"/>
</dbReference>
<proteinExistence type="predicted"/>
<evidence type="ECO:0000313" key="7">
    <source>
        <dbReference type="EMBL" id="GAA4283193.1"/>
    </source>
</evidence>
<dbReference type="RefSeq" id="WP_236864343.1">
    <property type="nucleotide sequence ID" value="NZ_BAABAZ010000004.1"/>
</dbReference>
<dbReference type="Pfam" id="PF00440">
    <property type="entry name" value="TetR_N"/>
    <property type="match status" value="1"/>
</dbReference>
<evidence type="ECO:0000256" key="2">
    <source>
        <dbReference type="ARBA" id="ARBA00023015"/>
    </source>
</evidence>
<dbReference type="SUPFAM" id="SSF46689">
    <property type="entry name" value="Homeodomain-like"/>
    <property type="match status" value="1"/>
</dbReference>
<evidence type="ECO:0000256" key="1">
    <source>
        <dbReference type="ARBA" id="ARBA00022491"/>
    </source>
</evidence>
<dbReference type="PROSITE" id="PS01081">
    <property type="entry name" value="HTH_TETR_1"/>
    <property type="match status" value="1"/>
</dbReference>
<accession>A0ABP8EH24</accession>
<organism evidence="7 8">
    <name type="scientific">Brevibacterium daeguense</name>
    <dbReference type="NCBI Taxonomy" id="909936"/>
    <lineage>
        <taxon>Bacteria</taxon>
        <taxon>Bacillati</taxon>
        <taxon>Actinomycetota</taxon>
        <taxon>Actinomycetes</taxon>
        <taxon>Micrococcales</taxon>
        <taxon>Brevibacteriaceae</taxon>
        <taxon>Brevibacterium</taxon>
    </lineage>
</organism>
<dbReference type="Pfam" id="PF13977">
    <property type="entry name" value="TetR_C_6"/>
    <property type="match status" value="1"/>
</dbReference>
<evidence type="ECO:0000256" key="5">
    <source>
        <dbReference type="PROSITE-ProRule" id="PRU00335"/>
    </source>
</evidence>
<keyword evidence="4" id="KW-0804">Transcription</keyword>
<dbReference type="InterPro" id="IPR050109">
    <property type="entry name" value="HTH-type_TetR-like_transc_reg"/>
</dbReference>
<sequence length="195" mass="21739">MPKVVDSIARRRELAQAVWRVVRRDGLERASVREVAREAGVSTGSLRHYFGSQSELMVFAMRLVIEHIEERLAALEVPADRLPAARAVFAELLPLDEERQAENEVWVAFTARSLVEPELRELSNEAYGRLRAACRKWVAPLLPEAAADTVEMEAERLFALLDGLAVHGAMHPEQATADHLLAVLDHHLHQVSATG</sequence>
<evidence type="ECO:0000259" key="6">
    <source>
        <dbReference type="PROSITE" id="PS50977"/>
    </source>
</evidence>
<dbReference type="PANTHER" id="PTHR30055">
    <property type="entry name" value="HTH-TYPE TRANSCRIPTIONAL REGULATOR RUTR"/>
    <property type="match status" value="1"/>
</dbReference>
<dbReference type="InterPro" id="IPR023772">
    <property type="entry name" value="DNA-bd_HTH_TetR-type_CS"/>
</dbReference>
<keyword evidence="1" id="KW-0678">Repressor</keyword>
<evidence type="ECO:0000313" key="8">
    <source>
        <dbReference type="Proteomes" id="UP001501586"/>
    </source>
</evidence>
<gene>
    <name evidence="7" type="ORF">GCM10022261_07240</name>
</gene>
<evidence type="ECO:0000256" key="3">
    <source>
        <dbReference type="ARBA" id="ARBA00023125"/>
    </source>
</evidence>
<dbReference type="InterPro" id="IPR039538">
    <property type="entry name" value="BetI_C"/>
</dbReference>
<dbReference type="InterPro" id="IPR036271">
    <property type="entry name" value="Tet_transcr_reg_TetR-rel_C_sf"/>
</dbReference>
<dbReference type="EMBL" id="BAABAZ010000004">
    <property type="protein sequence ID" value="GAA4283193.1"/>
    <property type="molecule type" value="Genomic_DNA"/>
</dbReference>
<name>A0ABP8EH24_9MICO</name>
<dbReference type="Gene3D" id="1.10.357.10">
    <property type="entry name" value="Tetracycline Repressor, domain 2"/>
    <property type="match status" value="1"/>
</dbReference>
<reference evidence="8" key="1">
    <citation type="journal article" date="2019" name="Int. J. Syst. Evol. Microbiol.">
        <title>The Global Catalogue of Microorganisms (GCM) 10K type strain sequencing project: providing services to taxonomists for standard genome sequencing and annotation.</title>
        <authorList>
            <consortium name="The Broad Institute Genomics Platform"/>
            <consortium name="The Broad Institute Genome Sequencing Center for Infectious Disease"/>
            <person name="Wu L."/>
            <person name="Ma J."/>
        </authorList>
    </citation>
    <scope>NUCLEOTIDE SEQUENCE [LARGE SCALE GENOMIC DNA]</scope>
    <source>
        <strain evidence="8">JCM 17458</strain>
    </source>
</reference>
<keyword evidence="2" id="KW-0805">Transcription regulation</keyword>
<dbReference type="Proteomes" id="UP001501586">
    <property type="component" value="Unassembled WGS sequence"/>
</dbReference>
<feature type="domain" description="HTH tetR-type" evidence="6">
    <location>
        <begin position="8"/>
        <end position="68"/>
    </location>
</feature>
<comment type="caution">
    <text evidence="7">The sequence shown here is derived from an EMBL/GenBank/DDBJ whole genome shotgun (WGS) entry which is preliminary data.</text>
</comment>
<protein>
    <submittedName>
        <fullName evidence="7">TetR/AcrR family transcriptional regulator</fullName>
    </submittedName>
</protein>
<evidence type="ECO:0000256" key="4">
    <source>
        <dbReference type="ARBA" id="ARBA00023163"/>
    </source>
</evidence>
<dbReference type="InterPro" id="IPR001647">
    <property type="entry name" value="HTH_TetR"/>
</dbReference>